<dbReference type="AlphaFoldDB" id="A0ABD3JER9"/>
<dbReference type="Proteomes" id="UP001634007">
    <property type="component" value="Unassembled WGS sequence"/>
</dbReference>
<reference evidence="3 4" key="1">
    <citation type="submission" date="2024-11" db="EMBL/GenBank/DDBJ databases">
        <title>Chromosome-level genome assembly of Eucalyptus globulus Labill. provides insights into its genome evolution.</title>
        <authorList>
            <person name="Li X."/>
        </authorList>
    </citation>
    <scope>NUCLEOTIDE SEQUENCE [LARGE SCALE GENOMIC DNA]</scope>
    <source>
        <strain evidence="3">CL2024</strain>
        <tissue evidence="3">Fresh tender leaves</tissue>
    </source>
</reference>
<dbReference type="Pfam" id="PF14577">
    <property type="entry name" value="SEO_C"/>
    <property type="match status" value="1"/>
</dbReference>
<sequence>MASKTLGQILGRERSKVDQSMSTPILGSGGAAFKPPKEGFNPPLDAINEVDCEITCKALDTKNVRETMISIFHELSSYSWVNKAVITLSSLALFYGDFWRLGLLAITKPSDVQKIQVYGVLNAMIKATLSMTECIVEFEHDSKDVPKLSTATTSQPTFIKSSSVSSLARFSSPASSASYKGNDLLTFARKVNMIYHTIKRHYEDYKQKKVPAEDKCDAADFRPKVDLSQPSILIKIYIERKFHEECYEIVWVPIIEQECKDLNNHALPNTYQQGGHQDHEGEVVVLARDHRDCVGSPRKSMMRLWGWDAFPFTELVGASLWSKPGISWFELLLTDMAIPKINEAIKSQRYILLYGAEDNKAIYEIEEPVKKIIEDGVPIAAYNVIKNQLFWSHLESLMLSKLQTKADVHEPLMQDILCLYTNFKKDGGFALLTRGSQVVINDSIIDVTKVLSQYETTWKKQVKGNEKTFDAAFKEHRERVFVLPRCHHFCIPNMVGYIPEYVKCPVCPRMMRNIVKFECCHGAH</sequence>
<dbReference type="EMBL" id="JBJKBG010000008">
    <property type="protein sequence ID" value="KAL3724749.1"/>
    <property type="molecule type" value="Genomic_DNA"/>
</dbReference>
<evidence type="ECO:0000313" key="4">
    <source>
        <dbReference type="Proteomes" id="UP001634007"/>
    </source>
</evidence>
<evidence type="ECO:0000259" key="1">
    <source>
        <dbReference type="Pfam" id="PF14576"/>
    </source>
</evidence>
<dbReference type="PANTHER" id="PTHR33232:SF9">
    <property type="entry name" value="PROTEIN SIEVE ELEMENT OCCLUSION B"/>
    <property type="match status" value="1"/>
</dbReference>
<feature type="domain" description="Sieve element occlusion C-terminal" evidence="2">
    <location>
        <begin position="369"/>
        <end position="521"/>
    </location>
</feature>
<dbReference type="PANTHER" id="PTHR33232">
    <property type="entry name" value="PROTEIN SIEVE ELEMENT OCCLUSION B-LIKE"/>
    <property type="match status" value="1"/>
</dbReference>
<comment type="caution">
    <text evidence="3">The sequence shown here is derived from an EMBL/GenBank/DDBJ whole genome shotgun (WGS) entry which is preliminary data.</text>
</comment>
<dbReference type="InterPro" id="IPR027942">
    <property type="entry name" value="SEO_N"/>
</dbReference>
<proteinExistence type="predicted"/>
<dbReference type="Pfam" id="PF14576">
    <property type="entry name" value="SEO_N"/>
    <property type="match status" value="1"/>
</dbReference>
<protein>
    <submittedName>
        <fullName evidence="3">Uncharacterized protein</fullName>
    </submittedName>
</protein>
<feature type="domain" description="Sieve element occlusion N-terminal" evidence="1">
    <location>
        <begin position="41"/>
        <end position="203"/>
    </location>
</feature>
<name>A0ABD3JER9_EUCGL</name>
<evidence type="ECO:0000259" key="2">
    <source>
        <dbReference type="Pfam" id="PF14577"/>
    </source>
</evidence>
<evidence type="ECO:0000313" key="3">
    <source>
        <dbReference type="EMBL" id="KAL3724749.1"/>
    </source>
</evidence>
<organism evidence="3 4">
    <name type="scientific">Eucalyptus globulus</name>
    <name type="common">Tasmanian blue gum</name>
    <dbReference type="NCBI Taxonomy" id="34317"/>
    <lineage>
        <taxon>Eukaryota</taxon>
        <taxon>Viridiplantae</taxon>
        <taxon>Streptophyta</taxon>
        <taxon>Embryophyta</taxon>
        <taxon>Tracheophyta</taxon>
        <taxon>Spermatophyta</taxon>
        <taxon>Magnoliopsida</taxon>
        <taxon>eudicotyledons</taxon>
        <taxon>Gunneridae</taxon>
        <taxon>Pentapetalae</taxon>
        <taxon>rosids</taxon>
        <taxon>malvids</taxon>
        <taxon>Myrtales</taxon>
        <taxon>Myrtaceae</taxon>
        <taxon>Myrtoideae</taxon>
        <taxon>Eucalypteae</taxon>
        <taxon>Eucalyptus</taxon>
    </lineage>
</organism>
<dbReference type="InterPro" id="IPR039299">
    <property type="entry name" value="SEOA"/>
</dbReference>
<accession>A0ABD3JER9</accession>
<dbReference type="InterPro" id="IPR027944">
    <property type="entry name" value="SEO_C"/>
</dbReference>
<gene>
    <name evidence="3" type="ORF">ACJRO7_029848</name>
</gene>
<keyword evidence="4" id="KW-1185">Reference proteome</keyword>